<organism evidence="1 2">
    <name type="scientific">Actinocorallia herbida</name>
    <dbReference type="NCBI Taxonomy" id="58109"/>
    <lineage>
        <taxon>Bacteria</taxon>
        <taxon>Bacillati</taxon>
        <taxon>Actinomycetota</taxon>
        <taxon>Actinomycetes</taxon>
        <taxon>Streptosporangiales</taxon>
        <taxon>Thermomonosporaceae</taxon>
        <taxon>Actinocorallia</taxon>
    </lineage>
</organism>
<dbReference type="EMBL" id="RJKE01000001">
    <property type="protein sequence ID" value="ROO85455.1"/>
    <property type="molecule type" value="Genomic_DNA"/>
</dbReference>
<dbReference type="SUPFAM" id="SSF160935">
    <property type="entry name" value="VPA0735-like"/>
    <property type="match status" value="1"/>
</dbReference>
<accession>A0A3N1CW53</accession>
<dbReference type="RefSeq" id="WP_170201410.1">
    <property type="nucleotide sequence ID" value="NZ_RJKE01000001.1"/>
</dbReference>
<comment type="caution">
    <text evidence="1">The sequence shown here is derived from an EMBL/GenBank/DDBJ whole genome shotgun (WGS) entry which is preliminary data.</text>
</comment>
<dbReference type="Proteomes" id="UP000272400">
    <property type="component" value="Unassembled WGS sequence"/>
</dbReference>
<sequence>MNGRQEVEAWTEVVEALRTAGEKIAASTEGLGEEERADGFRALLRGLHHQLARFEVDRERPELVEFNGWRQKFFMDNPDTRYWVADVRDDRCYRITGHPGGSVYQSVTAYASASGGVGTTARIDSDAIALDADGGFTLLVGGPEPGDGTAWLPLPEGAKQLWVRHFHDDVAADAHGWAAIEPVAAPAAPPPPIDPARFSHGLSRLAKTVGFMPGVFGAVQGQVPANAVHHWAEMANGAAYTEPGIHYLRGAWKLEPGQALVVEGATVPCRHWSVLLYSRFLNSLDHRHRQVSRTGGTATAPEGTYRFVLAAEDPGVPDWLDTEGRESGLFVLRFLQAEREPVLPTVRVCPVGALEPR</sequence>
<evidence type="ECO:0000313" key="2">
    <source>
        <dbReference type="Proteomes" id="UP000272400"/>
    </source>
</evidence>
<name>A0A3N1CW53_9ACTN</name>
<protein>
    <submittedName>
        <fullName evidence="1">Uncharacterized protein DUF1214</fullName>
    </submittedName>
</protein>
<dbReference type="AlphaFoldDB" id="A0A3N1CW53"/>
<gene>
    <name evidence="1" type="ORF">EDD29_2999</name>
</gene>
<reference evidence="1 2" key="1">
    <citation type="submission" date="2018-11" db="EMBL/GenBank/DDBJ databases">
        <title>Sequencing the genomes of 1000 actinobacteria strains.</title>
        <authorList>
            <person name="Klenk H.-P."/>
        </authorList>
    </citation>
    <scope>NUCLEOTIDE SEQUENCE [LARGE SCALE GENOMIC DNA]</scope>
    <source>
        <strain evidence="1 2">DSM 44254</strain>
    </source>
</reference>
<keyword evidence="2" id="KW-1185">Reference proteome</keyword>
<evidence type="ECO:0000313" key="1">
    <source>
        <dbReference type="EMBL" id="ROO85455.1"/>
    </source>
</evidence>
<proteinExistence type="predicted"/>